<protein>
    <submittedName>
        <fullName evidence="1">Uncharacterized protein</fullName>
    </submittedName>
</protein>
<evidence type="ECO:0000313" key="2">
    <source>
        <dbReference type="Proteomes" id="UP001460679"/>
    </source>
</evidence>
<name>A0ABZ2RVC4_9BACT</name>
<dbReference type="EMBL" id="CP148066">
    <property type="protein sequence ID" value="WXL28264.1"/>
    <property type="molecule type" value="Genomic_DNA"/>
</dbReference>
<proteinExistence type="predicted"/>
<dbReference type="RefSeq" id="WP_205498174.1">
    <property type="nucleotide sequence ID" value="NZ_CP148066.1"/>
</dbReference>
<dbReference type="Proteomes" id="UP001460679">
    <property type="component" value="Chromosome"/>
</dbReference>
<gene>
    <name evidence="1" type="ORF">WG616_02755</name>
</gene>
<sequence length="77" mass="9086">MIIIDLPKIPDKPSFVNDNKKDKLQNEKFLKLKKILKGIKNKLYWYNWGTAVVNSMLKIVEKKIQEFQSRPITVVIN</sequence>
<reference evidence="1" key="1">
    <citation type="submission" date="2024-03" db="EMBL/GenBank/DDBJ databases">
        <title>Complete genome sequence of Mycoplasma gypis type strain B1/T1.</title>
        <authorList>
            <person name="Spergser J."/>
        </authorList>
    </citation>
    <scope>NUCLEOTIDE SEQUENCE [LARGE SCALE GENOMIC DNA]</scope>
    <source>
        <strain evidence="1">B1/T1</strain>
    </source>
</reference>
<accession>A0ABZ2RVC4</accession>
<keyword evidence="2" id="KW-1185">Reference proteome</keyword>
<evidence type="ECO:0000313" key="1">
    <source>
        <dbReference type="EMBL" id="WXL28264.1"/>
    </source>
</evidence>
<organism evidence="1 2">
    <name type="scientific">[Mycoplasma] gypis</name>
    <dbReference type="NCBI Taxonomy" id="92404"/>
    <lineage>
        <taxon>Bacteria</taxon>
        <taxon>Bacillati</taxon>
        <taxon>Mycoplasmatota</taxon>
        <taxon>Mycoplasmoidales</taxon>
        <taxon>Metamycoplasmataceae</taxon>
        <taxon>Metamycoplasma</taxon>
    </lineage>
</organism>